<dbReference type="InterPro" id="IPR050327">
    <property type="entry name" value="Proton-linked_MCT"/>
</dbReference>
<gene>
    <name evidence="5" type="ORF">LHA35_03975</name>
</gene>
<dbReference type="InterPro" id="IPR036259">
    <property type="entry name" value="MFS_trans_sf"/>
</dbReference>
<dbReference type="PANTHER" id="PTHR11360:SF290">
    <property type="entry name" value="MONOCARBOXYLATE MFS PERMEASE"/>
    <property type="match status" value="1"/>
</dbReference>
<evidence type="ECO:0000256" key="2">
    <source>
        <dbReference type="ARBA" id="ARBA00022989"/>
    </source>
</evidence>
<feature type="transmembrane region" description="Helical" evidence="4">
    <location>
        <begin position="257"/>
        <end position="277"/>
    </location>
</feature>
<dbReference type="RefSeq" id="WP_226604791.1">
    <property type="nucleotide sequence ID" value="NZ_JAJAQI010000004.1"/>
</dbReference>
<organism evidence="5 6">
    <name type="scientific">Roseicella aerolata</name>
    <dbReference type="NCBI Taxonomy" id="2883479"/>
    <lineage>
        <taxon>Bacteria</taxon>
        <taxon>Pseudomonadati</taxon>
        <taxon>Pseudomonadota</taxon>
        <taxon>Alphaproteobacteria</taxon>
        <taxon>Acetobacterales</taxon>
        <taxon>Roseomonadaceae</taxon>
        <taxon>Roseicella</taxon>
    </lineage>
</organism>
<evidence type="ECO:0000256" key="4">
    <source>
        <dbReference type="SAM" id="Phobius"/>
    </source>
</evidence>
<evidence type="ECO:0000313" key="5">
    <source>
        <dbReference type="EMBL" id="MCB4820887.1"/>
    </source>
</evidence>
<feature type="transmembrane region" description="Helical" evidence="4">
    <location>
        <begin position="77"/>
        <end position="98"/>
    </location>
</feature>
<dbReference type="SUPFAM" id="SSF103473">
    <property type="entry name" value="MFS general substrate transporter"/>
    <property type="match status" value="1"/>
</dbReference>
<dbReference type="GO" id="GO:0022857">
    <property type="term" value="F:transmembrane transporter activity"/>
    <property type="evidence" value="ECO:0007669"/>
    <property type="project" value="InterPro"/>
</dbReference>
<evidence type="ECO:0000313" key="6">
    <source>
        <dbReference type="Proteomes" id="UP001139311"/>
    </source>
</evidence>
<keyword evidence="1 4" id="KW-0812">Transmembrane</keyword>
<dbReference type="AlphaFoldDB" id="A0A9X1IAD2"/>
<feature type="transmembrane region" description="Helical" evidence="4">
    <location>
        <begin position="104"/>
        <end position="131"/>
    </location>
</feature>
<dbReference type="EMBL" id="JAJAQI010000004">
    <property type="protein sequence ID" value="MCB4820887.1"/>
    <property type="molecule type" value="Genomic_DNA"/>
</dbReference>
<dbReference type="InterPro" id="IPR011701">
    <property type="entry name" value="MFS"/>
</dbReference>
<dbReference type="Proteomes" id="UP001139311">
    <property type="component" value="Unassembled WGS sequence"/>
</dbReference>
<evidence type="ECO:0000256" key="1">
    <source>
        <dbReference type="ARBA" id="ARBA00022692"/>
    </source>
</evidence>
<feature type="transmembrane region" description="Helical" evidence="4">
    <location>
        <begin position="228"/>
        <end position="251"/>
    </location>
</feature>
<dbReference type="Gene3D" id="1.20.1250.20">
    <property type="entry name" value="MFS general substrate transporter like domains"/>
    <property type="match status" value="1"/>
</dbReference>
<reference evidence="5" key="1">
    <citation type="submission" date="2021-10" db="EMBL/GenBank/DDBJ databases">
        <title>Roseicella aerolatum sp. nov., isolated from aerosols of e-waste dismantling site.</title>
        <authorList>
            <person name="Qin T."/>
        </authorList>
    </citation>
    <scope>NUCLEOTIDE SEQUENCE</scope>
    <source>
        <strain evidence="5">GB24</strain>
    </source>
</reference>
<feature type="transmembrane region" description="Helical" evidence="4">
    <location>
        <begin position="314"/>
        <end position="336"/>
    </location>
</feature>
<feature type="transmembrane region" description="Helical" evidence="4">
    <location>
        <begin position="378"/>
        <end position="398"/>
    </location>
</feature>
<comment type="caution">
    <text evidence="5">The sequence shown here is derived from an EMBL/GenBank/DDBJ whole genome shotgun (WGS) entry which is preliminary data.</text>
</comment>
<protein>
    <submittedName>
        <fullName evidence="5">MFS transporter</fullName>
    </submittedName>
</protein>
<dbReference type="PANTHER" id="PTHR11360">
    <property type="entry name" value="MONOCARBOXYLATE TRANSPORTER"/>
    <property type="match status" value="1"/>
</dbReference>
<evidence type="ECO:0000256" key="3">
    <source>
        <dbReference type="ARBA" id="ARBA00023136"/>
    </source>
</evidence>
<feature type="transmembrane region" description="Helical" evidence="4">
    <location>
        <begin position="143"/>
        <end position="165"/>
    </location>
</feature>
<keyword evidence="6" id="KW-1185">Reference proteome</keyword>
<proteinExistence type="predicted"/>
<name>A0A9X1IAD2_9PROT</name>
<keyword evidence="2 4" id="KW-1133">Transmembrane helix</keyword>
<keyword evidence="3 4" id="KW-0472">Membrane</keyword>
<sequence length="402" mass="40619">MARRAAMFFGWQVVAAAFVVAVFSWGINFYGPSVYLHALHAREGWSLSLISAAITLHFLASGLVVTRLPALHRRHGLVAVTRAGLLACAAGAMAWGHASAPWHLILAALLTALGWALTSGVAINAMVAPWFERRRGAALSMAFNGASMGGVLFAPLWAALIGAFGFAGASIWVGLLVAGLGWVLAGRWFAAGPAEMGLFPDGAAGPPAPRPMAAPAGPLWRQGPFRSLSLAFALGLLAQMGLLTTLFSILAPALGGAGAGLAMSVATACAVIGRTAVGVLLPPGLDRRLAGCGNFLLQAAGCLVLALAGGGTAALLLGVVLFGLGIGNLLSLPPLIAQAEWPPEEVAAVLALLTAVNQAFYAFGPALFGAALEGWGAAAPPALAAALQVAGAGVLLTGRRRG</sequence>
<dbReference type="Pfam" id="PF07690">
    <property type="entry name" value="MFS_1"/>
    <property type="match status" value="1"/>
</dbReference>
<feature type="transmembrane region" description="Helical" evidence="4">
    <location>
        <begin position="7"/>
        <end position="27"/>
    </location>
</feature>
<accession>A0A9X1IAD2</accession>
<feature type="transmembrane region" description="Helical" evidence="4">
    <location>
        <begin position="47"/>
        <end position="65"/>
    </location>
</feature>
<feature type="transmembrane region" description="Helical" evidence="4">
    <location>
        <begin position="171"/>
        <end position="190"/>
    </location>
</feature>